<keyword evidence="10" id="KW-1185">Reference proteome</keyword>
<dbReference type="SUPFAM" id="SSF88946">
    <property type="entry name" value="Sigma2 domain of RNA polymerase sigma factors"/>
    <property type="match status" value="1"/>
</dbReference>
<dbReference type="InterPro" id="IPR014284">
    <property type="entry name" value="RNA_pol_sigma-70_dom"/>
</dbReference>
<dbReference type="InterPro" id="IPR039425">
    <property type="entry name" value="RNA_pol_sigma-70-like"/>
</dbReference>
<evidence type="ECO:0000256" key="1">
    <source>
        <dbReference type="ARBA" id="ARBA00010641"/>
    </source>
</evidence>
<keyword evidence="4" id="KW-0238">DNA-binding</keyword>
<feature type="domain" description="RNA polymerase sigma-70 region 2" evidence="7">
    <location>
        <begin position="9"/>
        <end position="74"/>
    </location>
</feature>
<dbReference type="Gene3D" id="1.10.10.10">
    <property type="entry name" value="Winged helix-like DNA-binding domain superfamily/Winged helix DNA-binding domain"/>
    <property type="match status" value="1"/>
</dbReference>
<accession>A0ABV9DFK2</accession>
<keyword evidence="3" id="KW-0731">Sigma factor</keyword>
<dbReference type="CDD" id="cd06171">
    <property type="entry name" value="Sigma70_r4"/>
    <property type="match status" value="1"/>
</dbReference>
<gene>
    <name evidence="9" type="ORF">ACFO3D_04890</name>
</gene>
<comment type="caution">
    <text evidence="9">The sequence shown here is derived from an EMBL/GenBank/DDBJ whole genome shotgun (WGS) entry which is preliminary data.</text>
</comment>
<dbReference type="RefSeq" id="WP_390293517.1">
    <property type="nucleotide sequence ID" value="NZ_JBHSFU010000004.1"/>
</dbReference>
<sequence length="174" mass="20929">MEKKIFADLFEEYQLPLYRYLLQMSRNKQVAEELLQETFYRAMISLNVQYVKEPKAWLFKVARNLYIDTSRKSKSEKRMVERIKTESTQNSDIGNPDESLENKSRQEHIESVLDRLPERMRTVLYLREIQEFTYKEIVSTTGLSDSQVKTTLHRARKKFRYYDELLRGRSIDGR</sequence>
<dbReference type="InterPro" id="IPR007627">
    <property type="entry name" value="RNA_pol_sigma70_r2"/>
</dbReference>
<dbReference type="Gene3D" id="1.10.1740.10">
    <property type="match status" value="1"/>
</dbReference>
<dbReference type="NCBIfam" id="TIGR02950">
    <property type="entry name" value="SigM_subfam"/>
    <property type="match status" value="1"/>
</dbReference>
<name>A0ABV9DFK2_9BACI</name>
<evidence type="ECO:0000256" key="5">
    <source>
        <dbReference type="ARBA" id="ARBA00023163"/>
    </source>
</evidence>
<evidence type="ECO:0000256" key="3">
    <source>
        <dbReference type="ARBA" id="ARBA00023082"/>
    </source>
</evidence>
<dbReference type="Pfam" id="PF08281">
    <property type="entry name" value="Sigma70_r4_2"/>
    <property type="match status" value="1"/>
</dbReference>
<dbReference type="EMBL" id="JBHSFU010000004">
    <property type="protein sequence ID" value="MFC4557542.1"/>
    <property type="molecule type" value="Genomic_DNA"/>
</dbReference>
<dbReference type="PANTHER" id="PTHR43133">
    <property type="entry name" value="RNA POLYMERASE ECF-TYPE SIGMA FACTO"/>
    <property type="match status" value="1"/>
</dbReference>
<evidence type="ECO:0000313" key="10">
    <source>
        <dbReference type="Proteomes" id="UP001595989"/>
    </source>
</evidence>
<dbReference type="InterPro" id="IPR013249">
    <property type="entry name" value="RNA_pol_sigma70_r4_t2"/>
</dbReference>
<keyword evidence="5" id="KW-0804">Transcription</keyword>
<reference evidence="10" key="1">
    <citation type="journal article" date="2019" name="Int. J. Syst. Evol. Microbiol.">
        <title>The Global Catalogue of Microorganisms (GCM) 10K type strain sequencing project: providing services to taxonomists for standard genome sequencing and annotation.</title>
        <authorList>
            <consortium name="The Broad Institute Genomics Platform"/>
            <consortium name="The Broad Institute Genome Sequencing Center for Infectious Disease"/>
            <person name="Wu L."/>
            <person name="Ma J."/>
        </authorList>
    </citation>
    <scope>NUCLEOTIDE SEQUENCE [LARGE SCALE GENOMIC DNA]</scope>
    <source>
        <strain evidence="10">CGMCC 4.7426</strain>
    </source>
</reference>
<keyword evidence="2" id="KW-0805">Transcription regulation</keyword>
<feature type="domain" description="RNA polymerase sigma factor 70 region 4 type 2" evidence="8">
    <location>
        <begin position="109"/>
        <end position="158"/>
    </location>
</feature>
<dbReference type="Proteomes" id="UP001595989">
    <property type="component" value="Unassembled WGS sequence"/>
</dbReference>
<dbReference type="Pfam" id="PF04542">
    <property type="entry name" value="Sigma70_r2"/>
    <property type="match status" value="1"/>
</dbReference>
<dbReference type="NCBIfam" id="TIGR02937">
    <property type="entry name" value="sigma70-ECF"/>
    <property type="match status" value="1"/>
</dbReference>
<proteinExistence type="inferred from homology"/>
<evidence type="ECO:0000256" key="4">
    <source>
        <dbReference type="ARBA" id="ARBA00023125"/>
    </source>
</evidence>
<evidence type="ECO:0000259" key="8">
    <source>
        <dbReference type="Pfam" id="PF08281"/>
    </source>
</evidence>
<feature type="region of interest" description="Disordered" evidence="6">
    <location>
        <begin position="77"/>
        <end position="106"/>
    </location>
</feature>
<organism evidence="9 10">
    <name type="scientific">Virgibacillus kekensis</name>
    <dbReference type="NCBI Taxonomy" id="202261"/>
    <lineage>
        <taxon>Bacteria</taxon>
        <taxon>Bacillati</taxon>
        <taxon>Bacillota</taxon>
        <taxon>Bacilli</taxon>
        <taxon>Bacillales</taxon>
        <taxon>Bacillaceae</taxon>
        <taxon>Virgibacillus</taxon>
    </lineage>
</organism>
<dbReference type="InterPro" id="IPR013324">
    <property type="entry name" value="RNA_pol_sigma_r3/r4-like"/>
</dbReference>
<dbReference type="InterPro" id="IPR014296">
    <property type="entry name" value="RNA_pol_sigma-M_bacilli"/>
</dbReference>
<dbReference type="PANTHER" id="PTHR43133:SF8">
    <property type="entry name" value="RNA POLYMERASE SIGMA FACTOR HI_1459-RELATED"/>
    <property type="match status" value="1"/>
</dbReference>
<evidence type="ECO:0000256" key="2">
    <source>
        <dbReference type="ARBA" id="ARBA00023015"/>
    </source>
</evidence>
<comment type="similarity">
    <text evidence="1">Belongs to the sigma-70 factor family. ECF subfamily.</text>
</comment>
<dbReference type="SUPFAM" id="SSF88659">
    <property type="entry name" value="Sigma3 and sigma4 domains of RNA polymerase sigma factors"/>
    <property type="match status" value="1"/>
</dbReference>
<evidence type="ECO:0000313" key="9">
    <source>
        <dbReference type="EMBL" id="MFC4557542.1"/>
    </source>
</evidence>
<protein>
    <submittedName>
        <fullName evidence="9">RNA polymerase sigma factor</fullName>
    </submittedName>
</protein>
<evidence type="ECO:0000259" key="7">
    <source>
        <dbReference type="Pfam" id="PF04542"/>
    </source>
</evidence>
<dbReference type="InterPro" id="IPR036388">
    <property type="entry name" value="WH-like_DNA-bd_sf"/>
</dbReference>
<dbReference type="InterPro" id="IPR013325">
    <property type="entry name" value="RNA_pol_sigma_r2"/>
</dbReference>
<evidence type="ECO:0000256" key="6">
    <source>
        <dbReference type="SAM" id="MobiDB-lite"/>
    </source>
</evidence>